<evidence type="ECO:0000256" key="1">
    <source>
        <dbReference type="SAM" id="MobiDB-lite"/>
    </source>
</evidence>
<reference evidence="2" key="1">
    <citation type="submission" date="2023-08" db="EMBL/GenBank/DDBJ databases">
        <authorList>
            <person name="Alioto T."/>
            <person name="Alioto T."/>
            <person name="Gomez Garrido J."/>
        </authorList>
    </citation>
    <scope>NUCLEOTIDE SEQUENCE</scope>
</reference>
<organism evidence="2 3">
    <name type="scientific">Xyrichtys novacula</name>
    <name type="common">Pearly razorfish</name>
    <name type="synonym">Hemipteronotus novacula</name>
    <dbReference type="NCBI Taxonomy" id="13765"/>
    <lineage>
        <taxon>Eukaryota</taxon>
        <taxon>Metazoa</taxon>
        <taxon>Chordata</taxon>
        <taxon>Craniata</taxon>
        <taxon>Vertebrata</taxon>
        <taxon>Euteleostomi</taxon>
        <taxon>Actinopterygii</taxon>
        <taxon>Neopterygii</taxon>
        <taxon>Teleostei</taxon>
        <taxon>Neoteleostei</taxon>
        <taxon>Acanthomorphata</taxon>
        <taxon>Eupercaria</taxon>
        <taxon>Labriformes</taxon>
        <taxon>Labridae</taxon>
        <taxon>Xyrichtys</taxon>
    </lineage>
</organism>
<accession>A0AAV1FZI1</accession>
<dbReference type="AlphaFoldDB" id="A0AAV1FZI1"/>
<evidence type="ECO:0000313" key="2">
    <source>
        <dbReference type="EMBL" id="CAJ1066598.1"/>
    </source>
</evidence>
<feature type="region of interest" description="Disordered" evidence="1">
    <location>
        <begin position="429"/>
        <end position="479"/>
    </location>
</feature>
<keyword evidence="3" id="KW-1185">Reference proteome</keyword>
<protein>
    <submittedName>
        <fullName evidence="2">Uncharacterized protein</fullName>
    </submittedName>
</protein>
<dbReference type="Proteomes" id="UP001178508">
    <property type="component" value="Chromosome 11"/>
</dbReference>
<feature type="region of interest" description="Disordered" evidence="1">
    <location>
        <begin position="1"/>
        <end position="29"/>
    </location>
</feature>
<feature type="compositionally biased region" description="Basic and acidic residues" evidence="1">
    <location>
        <begin position="460"/>
        <end position="479"/>
    </location>
</feature>
<sequence>MKVKAAKSRSLSIRKGERQDNTTFVAGGEPIPKLAEKPLKSLGRQYMADLSDRQMGKQAKQQLAQGLAKIDKSQLPGKHKVWCYQHTLYQRVMWPLKICEIPMSEVSRMDNLANSYIRKWMGLPRCFSDVGLCGWNMLELPLKSITLGYKQEKAHLVLEMRDSADRLVRSAEVPIRTGRKWKAPEEVENAIARLQHKEVMGATQTSHAGLGWAAPRQFWSKATRRERKTMVVDKVTRVEQERFHIKAISQGSQGAWTQWAATVQGHISWADIWRTPQSMASFLIRAAYVRHSHSRTTQWFGSGVGCPLCDTTKVELTQGRFSAGIKRRRATGCGSGGRTADGGKHLSEGSCRGWQGDVPISHCPPARRCTGVGGETSVNGGLQLTTLQLFTLAPEEMRQAGRPKQDLTPDLYNDQQMVEEEKRWKQIIEGGKRELKDDDDDDDGKAASDGGKTGSKRKKTNDGACKDREKRQDQIMKRH</sequence>
<name>A0AAV1FZI1_XYRNO</name>
<proteinExistence type="predicted"/>
<evidence type="ECO:0000313" key="3">
    <source>
        <dbReference type="Proteomes" id="UP001178508"/>
    </source>
</evidence>
<gene>
    <name evidence="2" type="ORF">XNOV1_A001071</name>
</gene>
<dbReference type="EMBL" id="OY660874">
    <property type="protein sequence ID" value="CAJ1066598.1"/>
    <property type="molecule type" value="Genomic_DNA"/>
</dbReference>